<comment type="caution">
    <text evidence="4">The sequence shown here is derived from an EMBL/GenBank/DDBJ whole genome shotgun (WGS) entry which is preliminary data.</text>
</comment>
<keyword evidence="2" id="KW-0812">Transmembrane</keyword>
<evidence type="ECO:0000313" key="4">
    <source>
        <dbReference type="EMBL" id="KAK7693080.1"/>
    </source>
</evidence>
<feature type="transmembrane region" description="Helical" evidence="2">
    <location>
        <begin position="24"/>
        <end position="47"/>
    </location>
</feature>
<proteinExistence type="predicted"/>
<accession>A0AAW0GPW3</accession>
<dbReference type="PANTHER" id="PTHR40465">
    <property type="entry name" value="CHROMOSOME 1, WHOLE GENOME SHOTGUN SEQUENCE"/>
    <property type="match status" value="1"/>
</dbReference>
<dbReference type="Proteomes" id="UP001385951">
    <property type="component" value="Unassembled WGS sequence"/>
</dbReference>
<dbReference type="PANTHER" id="PTHR40465:SF1">
    <property type="entry name" value="DUF6534 DOMAIN-CONTAINING PROTEIN"/>
    <property type="match status" value="1"/>
</dbReference>
<sequence>MVQGYYIWRIWILSNNTTARNGKIILVALLLLLLLGRLGFTIGIGVFSHFAGTWAKFQGTFAPNFCVLMTNSFSAVIDGIIAISMIFLLRRNQAGFNHAMDSVLRWIIVYSVNTGAVTTVVSVIIAITYSTLKENMVFLGLVALTAKLYANTLLGMLNARRMMRNKASASAEINASAYSGSHGSRSGGSVVSPSENWRRKSYHGTMPQAIIINNNRVQSGMRRPDSFDYNPKLQPAALGDEVAMQPLGAELSSDPPPMRIQVHTSRGSYGDV</sequence>
<reference evidence="4 5" key="1">
    <citation type="submission" date="2022-09" db="EMBL/GenBank/DDBJ databases">
        <authorList>
            <person name="Palmer J.M."/>
        </authorList>
    </citation>
    <scope>NUCLEOTIDE SEQUENCE [LARGE SCALE GENOMIC DNA]</scope>
    <source>
        <strain evidence="4 5">DSM 7382</strain>
    </source>
</reference>
<name>A0AAW0GPW3_9APHY</name>
<feature type="region of interest" description="Disordered" evidence="1">
    <location>
        <begin position="249"/>
        <end position="272"/>
    </location>
</feature>
<dbReference type="InterPro" id="IPR045339">
    <property type="entry name" value="DUF6534"/>
</dbReference>
<feature type="transmembrane region" description="Helical" evidence="2">
    <location>
        <begin position="136"/>
        <end position="157"/>
    </location>
</feature>
<keyword evidence="2" id="KW-0472">Membrane</keyword>
<evidence type="ECO:0000259" key="3">
    <source>
        <dbReference type="Pfam" id="PF20152"/>
    </source>
</evidence>
<feature type="compositionally biased region" description="Polar residues" evidence="1">
    <location>
        <begin position="262"/>
        <end position="272"/>
    </location>
</feature>
<feature type="transmembrane region" description="Helical" evidence="2">
    <location>
        <begin position="110"/>
        <end position="130"/>
    </location>
</feature>
<gene>
    <name evidence="4" type="ORF">QCA50_002645</name>
</gene>
<evidence type="ECO:0000256" key="1">
    <source>
        <dbReference type="SAM" id="MobiDB-lite"/>
    </source>
</evidence>
<evidence type="ECO:0000256" key="2">
    <source>
        <dbReference type="SAM" id="Phobius"/>
    </source>
</evidence>
<organism evidence="4 5">
    <name type="scientific">Cerrena zonata</name>
    <dbReference type="NCBI Taxonomy" id="2478898"/>
    <lineage>
        <taxon>Eukaryota</taxon>
        <taxon>Fungi</taxon>
        <taxon>Dikarya</taxon>
        <taxon>Basidiomycota</taxon>
        <taxon>Agaricomycotina</taxon>
        <taxon>Agaricomycetes</taxon>
        <taxon>Polyporales</taxon>
        <taxon>Cerrenaceae</taxon>
        <taxon>Cerrena</taxon>
    </lineage>
</organism>
<feature type="domain" description="DUF6534" evidence="3">
    <location>
        <begin position="74"/>
        <end position="161"/>
    </location>
</feature>
<keyword evidence="5" id="KW-1185">Reference proteome</keyword>
<protein>
    <recommendedName>
        <fullName evidence="3">DUF6534 domain-containing protein</fullName>
    </recommendedName>
</protein>
<dbReference type="Pfam" id="PF20152">
    <property type="entry name" value="DUF6534"/>
    <property type="match status" value="1"/>
</dbReference>
<dbReference type="AlphaFoldDB" id="A0AAW0GPW3"/>
<evidence type="ECO:0000313" key="5">
    <source>
        <dbReference type="Proteomes" id="UP001385951"/>
    </source>
</evidence>
<dbReference type="EMBL" id="JASBNA010000003">
    <property type="protein sequence ID" value="KAK7693080.1"/>
    <property type="molecule type" value="Genomic_DNA"/>
</dbReference>
<keyword evidence="2" id="KW-1133">Transmembrane helix</keyword>
<feature type="transmembrane region" description="Helical" evidence="2">
    <location>
        <begin position="67"/>
        <end position="89"/>
    </location>
</feature>